<evidence type="ECO:0000313" key="3">
    <source>
        <dbReference type="Proteomes" id="UP001243009"/>
    </source>
</evidence>
<feature type="region of interest" description="Disordered" evidence="1">
    <location>
        <begin position="29"/>
        <end position="179"/>
    </location>
</feature>
<feature type="compositionally biased region" description="Low complexity" evidence="1">
    <location>
        <begin position="34"/>
        <end position="57"/>
    </location>
</feature>
<accession>A0ABT9EBL9</accession>
<protein>
    <submittedName>
        <fullName evidence="2">Uncharacterized protein</fullName>
    </submittedName>
</protein>
<evidence type="ECO:0000313" key="2">
    <source>
        <dbReference type="EMBL" id="MDO9713602.1"/>
    </source>
</evidence>
<dbReference type="EMBL" id="JAUTWS010000104">
    <property type="protein sequence ID" value="MDO9713602.1"/>
    <property type="molecule type" value="Genomic_DNA"/>
</dbReference>
<dbReference type="RefSeq" id="WP_305108458.1">
    <property type="nucleotide sequence ID" value="NZ_JAUTWS010000104.1"/>
</dbReference>
<reference evidence="2 3" key="1">
    <citation type="submission" date="2023-08" db="EMBL/GenBank/DDBJ databases">
        <title>The draft genome sequence of Paracraurococcus sp. LOR1-02.</title>
        <authorList>
            <person name="Kingkaew E."/>
            <person name="Tanasupawat S."/>
        </authorList>
    </citation>
    <scope>NUCLEOTIDE SEQUENCE [LARGE SCALE GENOMIC DNA]</scope>
    <source>
        <strain evidence="2 3">LOR1-02</strain>
    </source>
</reference>
<name>A0ABT9EBL9_9PROT</name>
<proteinExistence type="predicted"/>
<keyword evidence="3" id="KW-1185">Reference proteome</keyword>
<sequence>MDVEGKKVAEVAASYGCTPANIYAILSKTRRSAGEASSPADPEAPAAPVAADAGAPAEPLPGPITPADPAPPADLFADLPGQAAPRQTDPIETEGVPAPSTPATSSGSAPGAEAAASASEPETQGQVVAPPIPAPANGPPSRASKAIPAASRALRDATRGGKGSGMALLMRTSDGEETAHPFRSLEELLSASKPILRSASRSAEPIWFSIQQVDLDAFAAEDF</sequence>
<evidence type="ECO:0000256" key="1">
    <source>
        <dbReference type="SAM" id="MobiDB-lite"/>
    </source>
</evidence>
<organism evidence="2 3">
    <name type="scientific">Paracraurococcus lichenis</name>
    <dbReference type="NCBI Taxonomy" id="3064888"/>
    <lineage>
        <taxon>Bacteria</taxon>
        <taxon>Pseudomonadati</taxon>
        <taxon>Pseudomonadota</taxon>
        <taxon>Alphaproteobacteria</taxon>
        <taxon>Acetobacterales</taxon>
        <taxon>Roseomonadaceae</taxon>
        <taxon>Paracraurococcus</taxon>
    </lineage>
</organism>
<dbReference type="Proteomes" id="UP001243009">
    <property type="component" value="Unassembled WGS sequence"/>
</dbReference>
<comment type="caution">
    <text evidence="2">The sequence shown here is derived from an EMBL/GenBank/DDBJ whole genome shotgun (WGS) entry which is preliminary data.</text>
</comment>
<gene>
    <name evidence="2" type="ORF">Q7A36_35120</name>
</gene>
<feature type="compositionally biased region" description="Pro residues" evidence="1">
    <location>
        <begin position="58"/>
        <end position="72"/>
    </location>
</feature>
<feature type="compositionally biased region" description="Low complexity" evidence="1">
    <location>
        <begin position="97"/>
        <end position="123"/>
    </location>
</feature>